<dbReference type="InterPro" id="IPR000524">
    <property type="entry name" value="Tscrpt_reg_HTH_GntR"/>
</dbReference>
<dbReference type="Gene3D" id="1.10.10.10">
    <property type="entry name" value="Winged helix-like DNA-binding domain superfamily/Winged helix DNA-binding domain"/>
    <property type="match status" value="1"/>
</dbReference>
<dbReference type="EMBL" id="NGKU01000001">
    <property type="protein sequence ID" value="OTN75466.1"/>
    <property type="molecule type" value="Genomic_DNA"/>
</dbReference>
<dbReference type="PROSITE" id="PS50949">
    <property type="entry name" value="HTH_GNTR"/>
    <property type="match status" value="1"/>
</dbReference>
<dbReference type="FunFam" id="3.40.1410.10:FF:000008">
    <property type="entry name" value="Transcriptional regulator, GntR family"/>
    <property type="match status" value="1"/>
</dbReference>
<evidence type="ECO:0000256" key="1">
    <source>
        <dbReference type="ARBA" id="ARBA00022491"/>
    </source>
</evidence>
<dbReference type="Gene3D" id="3.40.1410.10">
    <property type="entry name" value="Chorismate lyase-like"/>
    <property type="match status" value="1"/>
</dbReference>
<dbReference type="AlphaFoldDB" id="A0A242A356"/>
<dbReference type="PANTHER" id="PTHR44846">
    <property type="entry name" value="MANNOSYL-D-GLYCERATE TRANSPORT/METABOLISM SYSTEM REPRESSOR MNGR-RELATED"/>
    <property type="match status" value="1"/>
</dbReference>
<keyword evidence="4" id="KW-0804">Transcription</keyword>
<dbReference type="GO" id="GO:0045892">
    <property type="term" value="P:negative regulation of DNA-templated transcription"/>
    <property type="evidence" value="ECO:0007669"/>
    <property type="project" value="TreeGrafter"/>
</dbReference>
<dbReference type="Proteomes" id="UP000195043">
    <property type="component" value="Unassembled WGS sequence"/>
</dbReference>
<dbReference type="CDD" id="cd07377">
    <property type="entry name" value="WHTH_GntR"/>
    <property type="match status" value="1"/>
</dbReference>
<dbReference type="STRING" id="1834191.A5886_000536"/>
<evidence type="ECO:0000256" key="3">
    <source>
        <dbReference type="ARBA" id="ARBA00023125"/>
    </source>
</evidence>
<evidence type="ECO:0000259" key="5">
    <source>
        <dbReference type="PROSITE" id="PS50949"/>
    </source>
</evidence>
<dbReference type="OrthoDB" id="9815017at2"/>
<evidence type="ECO:0000256" key="2">
    <source>
        <dbReference type="ARBA" id="ARBA00023015"/>
    </source>
</evidence>
<dbReference type="SUPFAM" id="SSF46785">
    <property type="entry name" value="Winged helix' DNA-binding domain"/>
    <property type="match status" value="1"/>
</dbReference>
<dbReference type="InterPro" id="IPR011663">
    <property type="entry name" value="UTRA"/>
</dbReference>
<keyword evidence="2" id="KW-0805">Transcription regulation</keyword>
<dbReference type="PANTHER" id="PTHR44846:SF5">
    <property type="entry name" value="HTH-TYPE TRANSCRIPTIONAL REGULATOR GMUR"/>
    <property type="match status" value="1"/>
</dbReference>
<sequence>MPKYQEIATILRTRINNQTYPPGSLLPNQVDLVTEFGVSRMTIKKAVGLLAMEGLVYSQRGAGTKILNHPFLKKDTTALTVYEGLSTEMRKAGRKLTSKVIDFQVEFPDQTTQEKLMLTESQPVYKIVRLRILEDQPFILEHTMMPVHLVPNLNRHHLEQSIYQYVKEELGIQFAGAYRTIVADKSAAYDQQYLNCLSDDPVLEIEQIVYQKNGAPIEYSRSRNRYDMRAYSYLDVQQ</sequence>
<evidence type="ECO:0000313" key="7">
    <source>
        <dbReference type="Proteomes" id="UP000195043"/>
    </source>
</evidence>
<dbReference type="InterPro" id="IPR036390">
    <property type="entry name" value="WH_DNA-bd_sf"/>
</dbReference>
<dbReference type="InterPro" id="IPR050679">
    <property type="entry name" value="Bact_HTH_transcr_reg"/>
</dbReference>
<keyword evidence="7" id="KW-1185">Reference proteome</keyword>
<gene>
    <name evidence="6" type="ORF">A5886_000536</name>
</gene>
<keyword evidence="3" id="KW-0238">DNA-binding</keyword>
<reference evidence="6 7" key="1">
    <citation type="submission" date="2017-05" db="EMBL/GenBank/DDBJ databases">
        <title>The Genome Sequence of Enterococcus sp. 8G7_MSG3316.</title>
        <authorList>
            <consortium name="The Broad Institute Genomics Platform"/>
            <consortium name="The Broad Institute Genomic Center for Infectious Diseases"/>
            <person name="Earl A."/>
            <person name="Manson A."/>
            <person name="Schwartman J."/>
            <person name="Gilmore M."/>
            <person name="Abouelleil A."/>
            <person name="Cao P."/>
            <person name="Chapman S."/>
            <person name="Cusick C."/>
            <person name="Shea T."/>
            <person name="Young S."/>
            <person name="Neafsey D."/>
            <person name="Nusbaum C."/>
            <person name="Birren B."/>
        </authorList>
    </citation>
    <scope>NUCLEOTIDE SEQUENCE [LARGE SCALE GENOMIC DNA]</scope>
    <source>
        <strain evidence="6 7">8G7_MSG3316</strain>
    </source>
</reference>
<accession>A0A242A356</accession>
<dbReference type="SMART" id="SM00345">
    <property type="entry name" value="HTH_GNTR"/>
    <property type="match status" value="1"/>
</dbReference>
<proteinExistence type="predicted"/>
<dbReference type="Pfam" id="PF07702">
    <property type="entry name" value="UTRA"/>
    <property type="match status" value="1"/>
</dbReference>
<dbReference type="RefSeq" id="WP_086273522.1">
    <property type="nucleotide sequence ID" value="NZ_NGKU01000001.1"/>
</dbReference>
<protein>
    <recommendedName>
        <fullName evidence="5">HTH gntR-type domain-containing protein</fullName>
    </recommendedName>
</protein>
<dbReference type="Pfam" id="PF00392">
    <property type="entry name" value="GntR"/>
    <property type="match status" value="1"/>
</dbReference>
<organism evidence="6 7">
    <name type="scientific">Candidatus Enterococcus testudinis</name>
    <dbReference type="NCBI Taxonomy" id="1834191"/>
    <lineage>
        <taxon>Bacteria</taxon>
        <taxon>Bacillati</taxon>
        <taxon>Bacillota</taxon>
        <taxon>Bacilli</taxon>
        <taxon>Lactobacillales</taxon>
        <taxon>Enterococcaceae</taxon>
        <taxon>Enterococcus</taxon>
    </lineage>
</organism>
<dbReference type="InterPro" id="IPR028978">
    <property type="entry name" value="Chorismate_lyase_/UTRA_dom_sf"/>
</dbReference>
<dbReference type="InterPro" id="IPR036388">
    <property type="entry name" value="WH-like_DNA-bd_sf"/>
</dbReference>
<dbReference type="GO" id="GO:0003677">
    <property type="term" value="F:DNA binding"/>
    <property type="evidence" value="ECO:0007669"/>
    <property type="project" value="UniProtKB-KW"/>
</dbReference>
<keyword evidence="1" id="KW-0678">Repressor</keyword>
<comment type="caution">
    <text evidence="6">The sequence shown here is derived from an EMBL/GenBank/DDBJ whole genome shotgun (WGS) entry which is preliminary data.</text>
</comment>
<name>A0A242A356_9ENTE</name>
<dbReference type="SUPFAM" id="SSF64288">
    <property type="entry name" value="Chorismate lyase-like"/>
    <property type="match status" value="1"/>
</dbReference>
<evidence type="ECO:0000313" key="6">
    <source>
        <dbReference type="EMBL" id="OTN75466.1"/>
    </source>
</evidence>
<dbReference type="SMART" id="SM00866">
    <property type="entry name" value="UTRA"/>
    <property type="match status" value="1"/>
</dbReference>
<feature type="domain" description="HTH gntR-type" evidence="5">
    <location>
        <begin position="1"/>
        <end position="69"/>
    </location>
</feature>
<evidence type="ECO:0000256" key="4">
    <source>
        <dbReference type="ARBA" id="ARBA00023163"/>
    </source>
</evidence>
<dbReference type="GO" id="GO:0003700">
    <property type="term" value="F:DNA-binding transcription factor activity"/>
    <property type="evidence" value="ECO:0007669"/>
    <property type="project" value="InterPro"/>
</dbReference>
<dbReference type="PRINTS" id="PR00035">
    <property type="entry name" value="HTHGNTR"/>
</dbReference>